<keyword evidence="3" id="KW-1185">Reference proteome</keyword>
<accession>A0A517Y9Z7</accession>
<dbReference type="KEGG" id="aagg:ETAA8_21490"/>
<evidence type="ECO:0000313" key="3">
    <source>
        <dbReference type="Proteomes" id="UP000315017"/>
    </source>
</evidence>
<evidence type="ECO:0008006" key="4">
    <source>
        <dbReference type="Google" id="ProtNLM"/>
    </source>
</evidence>
<evidence type="ECO:0000313" key="2">
    <source>
        <dbReference type="EMBL" id="QDU27065.1"/>
    </source>
</evidence>
<dbReference type="AlphaFoldDB" id="A0A517Y9Z7"/>
<protein>
    <recommendedName>
        <fullName evidence="4">Transposase</fullName>
    </recommendedName>
</protein>
<reference evidence="2 3" key="1">
    <citation type="submission" date="2019-02" db="EMBL/GenBank/DDBJ databases">
        <title>Deep-cultivation of Planctomycetes and their phenomic and genomic characterization uncovers novel biology.</title>
        <authorList>
            <person name="Wiegand S."/>
            <person name="Jogler M."/>
            <person name="Boedeker C."/>
            <person name="Pinto D."/>
            <person name="Vollmers J."/>
            <person name="Rivas-Marin E."/>
            <person name="Kohn T."/>
            <person name="Peeters S.H."/>
            <person name="Heuer A."/>
            <person name="Rast P."/>
            <person name="Oberbeckmann S."/>
            <person name="Bunk B."/>
            <person name="Jeske O."/>
            <person name="Meyerdierks A."/>
            <person name="Storesund J.E."/>
            <person name="Kallscheuer N."/>
            <person name="Luecker S."/>
            <person name="Lage O.M."/>
            <person name="Pohl T."/>
            <person name="Merkel B.J."/>
            <person name="Hornburger P."/>
            <person name="Mueller R.-W."/>
            <person name="Bruemmer F."/>
            <person name="Labrenz M."/>
            <person name="Spormann A.M."/>
            <person name="Op den Camp H."/>
            <person name="Overmann J."/>
            <person name="Amann R."/>
            <person name="Jetten M.S.M."/>
            <person name="Mascher T."/>
            <person name="Medema M.H."/>
            <person name="Devos D.P."/>
            <person name="Kaster A.-K."/>
            <person name="Ovreas L."/>
            <person name="Rohde M."/>
            <person name="Galperin M.Y."/>
            <person name="Jogler C."/>
        </authorList>
    </citation>
    <scope>NUCLEOTIDE SEQUENCE [LARGE SCALE GENOMIC DNA]</scope>
    <source>
        <strain evidence="2 3">ETA_A8</strain>
    </source>
</reference>
<dbReference type="EMBL" id="CP036274">
    <property type="protein sequence ID" value="QDU27065.1"/>
    <property type="molecule type" value="Genomic_DNA"/>
</dbReference>
<evidence type="ECO:0000256" key="1">
    <source>
        <dbReference type="SAM" id="MobiDB-lite"/>
    </source>
</evidence>
<feature type="region of interest" description="Disordered" evidence="1">
    <location>
        <begin position="185"/>
        <end position="237"/>
    </location>
</feature>
<organism evidence="2 3">
    <name type="scientific">Anatilimnocola aggregata</name>
    <dbReference type="NCBI Taxonomy" id="2528021"/>
    <lineage>
        <taxon>Bacteria</taxon>
        <taxon>Pseudomonadati</taxon>
        <taxon>Planctomycetota</taxon>
        <taxon>Planctomycetia</taxon>
        <taxon>Pirellulales</taxon>
        <taxon>Pirellulaceae</taxon>
        <taxon>Anatilimnocola</taxon>
    </lineage>
</organism>
<gene>
    <name evidence="2" type="ORF">ETAA8_21490</name>
</gene>
<proteinExistence type="predicted"/>
<sequence length="237" mass="26110">MTRAIHRFPAATGFCTKRSWSRSKSFTASKVVANQTFPKRGIRTRTSGPASLIRVRIGNGFSFSSRDCKSKQIAGVCEVLMVPIYTQLVCPVCKEVAHGCDGVIGSGVCSGGRAAEAAWCSAFDRDITADDGTVRLHDARHFLTSIDPGQLRAEELLAHIRNHWQIENCVFFAKDRWWDEDRHCTRRPASPNGSPVWRPPPPRCCGSSPRIPTNPSAPKPKNSHGLRARGLASLYHS</sequence>
<name>A0A517Y9Z7_9BACT</name>
<dbReference type="Proteomes" id="UP000315017">
    <property type="component" value="Chromosome"/>
</dbReference>